<organism evidence="2 3">
    <name type="scientific">Puccinia graminis f. sp. tritici</name>
    <dbReference type="NCBI Taxonomy" id="56615"/>
    <lineage>
        <taxon>Eukaryota</taxon>
        <taxon>Fungi</taxon>
        <taxon>Dikarya</taxon>
        <taxon>Basidiomycota</taxon>
        <taxon>Pucciniomycotina</taxon>
        <taxon>Pucciniomycetes</taxon>
        <taxon>Pucciniales</taxon>
        <taxon>Pucciniaceae</taxon>
        <taxon>Puccinia</taxon>
    </lineage>
</organism>
<dbReference type="Proteomes" id="UP000325313">
    <property type="component" value="Unassembled WGS sequence"/>
</dbReference>
<evidence type="ECO:0000256" key="1">
    <source>
        <dbReference type="SAM" id="MobiDB-lite"/>
    </source>
</evidence>
<feature type="region of interest" description="Disordered" evidence="1">
    <location>
        <begin position="20"/>
        <end position="57"/>
    </location>
</feature>
<protein>
    <submittedName>
        <fullName evidence="2">Uncharacterized protein</fullName>
    </submittedName>
</protein>
<name>A0A5B0N0X8_PUCGR</name>
<comment type="caution">
    <text evidence="2">The sequence shown here is derived from an EMBL/GenBank/DDBJ whole genome shotgun (WGS) entry which is preliminary data.</text>
</comment>
<sequence length="57" mass="6650">MMKIMATLEDQFAKELRHCPLVEKTARRLDDHRRGPESDDDAQIEKRTQNPSSPYGH</sequence>
<reference evidence="2 3" key="1">
    <citation type="submission" date="2019-05" db="EMBL/GenBank/DDBJ databases">
        <title>Emergence of the Ug99 lineage of the wheat stem rust pathogen through somatic hybridization.</title>
        <authorList>
            <person name="Li F."/>
            <person name="Upadhyaya N.M."/>
            <person name="Sperschneider J."/>
            <person name="Matny O."/>
            <person name="Nguyen-Phuc H."/>
            <person name="Mago R."/>
            <person name="Raley C."/>
            <person name="Miller M.E."/>
            <person name="Silverstein K.A.T."/>
            <person name="Henningsen E."/>
            <person name="Hirsch C.D."/>
            <person name="Visser B."/>
            <person name="Pretorius Z.A."/>
            <person name="Steffenson B.J."/>
            <person name="Schwessinger B."/>
            <person name="Dodds P.N."/>
            <person name="Figueroa M."/>
        </authorList>
    </citation>
    <scope>NUCLEOTIDE SEQUENCE [LARGE SCALE GENOMIC DNA]</scope>
    <source>
        <strain evidence="2 3">Ug99</strain>
    </source>
</reference>
<accession>A0A5B0N0X8</accession>
<dbReference type="EMBL" id="VDEP01000440">
    <property type="protein sequence ID" value="KAA1081848.1"/>
    <property type="molecule type" value="Genomic_DNA"/>
</dbReference>
<dbReference type="AlphaFoldDB" id="A0A5B0N0X8"/>
<evidence type="ECO:0000313" key="3">
    <source>
        <dbReference type="Proteomes" id="UP000325313"/>
    </source>
</evidence>
<gene>
    <name evidence="2" type="ORF">PGTUg99_017388</name>
</gene>
<feature type="compositionally biased region" description="Basic and acidic residues" evidence="1">
    <location>
        <begin position="20"/>
        <end position="48"/>
    </location>
</feature>
<proteinExistence type="predicted"/>
<evidence type="ECO:0000313" key="2">
    <source>
        <dbReference type="EMBL" id="KAA1081848.1"/>
    </source>
</evidence>